<dbReference type="STRING" id="6313.A0A0K0CSW4"/>
<dbReference type="AlphaFoldDB" id="A0A0K0CSW4"/>
<feature type="compositionally biased region" description="Acidic residues" evidence="3">
    <location>
        <begin position="257"/>
        <end position="286"/>
    </location>
</feature>
<sequence length="286" mass="31863">MVKQRKLRKPEDPQNSEESVRNVEDLDVSRKKTNGTLEDVGVLYDIHSQGEHEGSETPADEVRDCPKIKKGKFLTMGQLLQQQCSNIESEITRPSGSSLAVQVAQGLMSNDVLKLDSVLREAKVEIIQIRNLETELSGLLEWMRIRIGHQQKLLELHGKLSIVGEQIERRINRTVTVAPQPLMVFNDDMDSDLEDVESGGSDESAASSDEEEEEWWDESGLGVGDESSEDSDSDESDGNSDLDMLRKEKVDGKSDSGGEEENDGVEEESSGDEEREEDSEHEMDIG</sequence>
<evidence type="ECO:0000313" key="4">
    <source>
        <dbReference type="Proteomes" id="UP000035642"/>
    </source>
</evidence>
<proteinExistence type="predicted"/>
<reference evidence="4" key="1">
    <citation type="submission" date="2012-09" db="EMBL/GenBank/DDBJ databases">
        <authorList>
            <person name="Martin A.A."/>
        </authorList>
    </citation>
    <scope>NUCLEOTIDE SEQUENCE</scope>
</reference>
<dbReference type="Proteomes" id="UP000035642">
    <property type="component" value="Unassembled WGS sequence"/>
</dbReference>
<protein>
    <submittedName>
        <fullName evidence="5">Utp12 domain-containing protein</fullName>
    </submittedName>
</protein>
<feature type="compositionally biased region" description="Acidic residues" evidence="3">
    <location>
        <begin position="226"/>
        <end position="240"/>
    </location>
</feature>
<feature type="region of interest" description="Disordered" evidence="3">
    <location>
        <begin position="1"/>
        <end position="32"/>
    </location>
</feature>
<evidence type="ECO:0000313" key="5">
    <source>
        <dbReference type="WBParaSite" id="ACAC_0000010701-mRNA-1"/>
    </source>
</evidence>
<dbReference type="WBParaSite" id="ACAC_0000010701-mRNA-1">
    <property type="protein sequence ID" value="ACAC_0000010701-mRNA-1"/>
    <property type="gene ID" value="ACAC_0000010701"/>
</dbReference>
<keyword evidence="2" id="KW-0539">Nucleus</keyword>
<evidence type="ECO:0000256" key="3">
    <source>
        <dbReference type="SAM" id="MobiDB-lite"/>
    </source>
</evidence>
<dbReference type="PANTHER" id="PTHR44267">
    <property type="entry name" value="WD REPEAT-CONTAINING PROTEIN 43"/>
    <property type="match status" value="1"/>
</dbReference>
<feature type="compositionally biased region" description="Basic and acidic residues" evidence="3">
    <location>
        <begin position="243"/>
        <end position="256"/>
    </location>
</feature>
<reference evidence="5" key="2">
    <citation type="submission" date="2017-02" db="UniProtKB">
        <authorList>
            <consortium name="WormBaseParasite"/>
        </authorList>
    </citation>
    <scope>IDENTIFICATION</scope>
</reference>
<feature type="compositionally biased region" description="Low complexity" evidence="3">
    <location>
        <begin position="198"/>
        <end position="207"/>
    </location>
</feature>
<dbReference type="InterPro" id="IPR052414">
    <property type="entry name" value="U3_snoRNA-assoc_WDR"/>
</dbReference>
<accession>A0A0K0CSW4</accession>
<evidence type="ECO:0000256" key="2">
    <source>
        <dbReference type="ARBA" id="ARBA00023242"/>
    </source>
</evidence>
<organism evidence="4 5">
    <name type="scientific">Angiostrongylus cantonensis</name>
    <name type="common">Rat lungworm</name>
    <dbReference type="NCBI Taxonomy" id="6313"/>
    <lineage>
        <taxon>Eukaryota</taxon>
        <taxon>Metazoa</taxon>
        <taxon>Ecdysozoa</taxon>
        <taxon>Nematoda</taxon>
        <taxon>Chromadorea</taxon>
        <taxon>Rhabditida</taxon>
        <taxon>Rhabditina</taxon>
        <taxon>Rhabditomorpha</taxon>
        <taxon>Strongyloidea</taxon>
        <taxon>Metastrongylidae</taxon>
        <taxon>Angiostrongylus</taxon>
    </lineage>
</organism>
<comment type="subcellular location">
    <subcellularLocation>
        <location evidence="1">Nucleus</location>
    </subcellularLocation>
</comment>
<dbReference type="PANTHER" id="PTHR44267:SF1">
    <property type="entry name" value="WD REPEAT-CONTAINING PROTEIN 43"/>
    <property type="match status" value="1"/>
</dbReference>
<dbReference type="GO" id="GO:0000462">
    <property type="term" value="P:maturation of SSU-rRNA from tricistronic rRNA transcript (SSU-rRNA, 5.8S rRNA, LSU-rRNA)"/>
    <property type="evidence" value="ECO:0007669"/>
    <property type="project" value="TreeGrafter"/>
</dbReference>
<name>A0A0K0CSW4_ANGCA</name>
<dbReference type="GO" id="GO:0005730">
    <property type="term" value="C:nucleolus"/>
    <property type="evidence" value="ECO:0007669"/>
    <property type="project" value="TreeGrafter"/>
</dbReference>
<keyword evidence="4" id="KW-1185">Reference proteome</keyword>
<feature type="compositionally biased region" description="Acidic residues" evidence="3">
    <location>
        <begin position="208"/>
        <end position="217"/>
    </location>
</feature>
<evidence type="ECO:0000256" key="1">
    <source>
        <dbReference type="ARBA" id="ARBA00004123"/>
    </source>
</evidence>
<feature type="region of interest" description="Disordered" evidence="3">
    <location>
        <begin position="190"/>
        <end position="286"/>
    </location>
</feature>
<feature type="compositionally biased region" description="Basic and acidic residues" evidence="3">
    <location>
        <begin position="18"/>
        <end position="30"/>
    </location>
</feature>